<sequence length="494" mass="56228">MNINSPFEVRTYIATTSSAPIINSNTFHQQYQHTMSFNYIFQQNGHNVHPYYLPLDPNPNDLALATNRFLAYNGWTRTILIRDTSTFYTKFASGLRSSIGLHVKLDDKLRDPQMFENVADVMHSDIRVILVACGNVMAKRVIEQARRANLMDGRWIWILVESAFTSDISHPKKDENQQFPAGILGIKLRKTHLDKVSVRSAVLFFASSINRRLDGGPWTQDVDNRNYTLPVSCFFGPEDKREEFAKFIHKTMLDHRLHNTTTHPPKPTFDIYNLVPRSNHPLPHHVMPHVRKVKPDQLVWKRIGNVTGGRVSLEAVLWPGRHHVGPSKRGRERYRVATAFAPPFVMPATRVENQSCLLGLPCLQVRTHSKTELSRLFADFRGQRVLEGTEYNVSCCAGISMDLMQSLAEDLHFSFDLYLVADGFFGTKRGGKWNGLTRDIASGAAHMTFTAFSLTSERSRAIDYSVPFHHSGVSCLTFTREREVPLSAFLVPFR</sequence>
<keyword evidence="2" id="KW-0813">Transport</keyword>
<evidence type="ECO:0000256" key="11">
    <source>
        <dbReference type="ARBA" id="ARBA00023303"/>
    </source>
</evidence>
<comment type="caution">
    <text evidence="13">The sequence shown here is derived from an EMBL/GenBank/DDBJ whole genome shotgun (WGS) entry which is preliminary data.</text>
</comment>
<evidence type="ECO:0000256" key="7">
    <source>
        <dbReference type="ARBA" id="ARBA00023136"/>
    </source>
</evidence>
<dbReference type="Gene3D" id="3.40.190.10">
    <property type="entry name" value="Periplasmic binding protein-like II"/>
    <property type="match status" value="1"/>
</dbReference>
<evidence type="ECO:0000256" key="5">
    <source>
        <dbReference type="ARBA" id="ARBA00023054"/>
    </source>
</evidence>
<dbReference type="Gene3D" id="3.40.50.2300">
    <property type="match status" value="1"/>
</dbReference>
<evidence type="ECO:0000256" key="10">
    <source>
        <dbReference type="ARBA" id="ARBA00023286"/>
    </source>
</evidence>
<dbReference type="InterPro" id="IPR028082">
    <property type="entry name" value="Peripla_BP_I"/>
</dbReference>
<dbReference type="InterPro" id="IPR001828">
    <property type="entry name" value="ANF_lig-bd_rcpt"/>
</dbReference>
<accession>A0AAV6VSS9</accession>
<dbReference type="PANTHER" id="PTHR18966">
    <property type="entry name" value="IONOTROPIC GLUTAMATE RECEPTOR"/>
    <property type="match status" value="1"/>
</dbReference>
<evidence type="ECO:0000313" key="14">
    <source>
        <dbReference type="Proteomes" id="UP000827092"/>
    </source>
</evidence>
<dbReference type="GO" id="GO:0005886">
    <property type="term" value="C:plasma membrane"/>
    <property type="evidence" value="ECO:0007669"/>
    <property type="project" value="UniProtKB-ARBA"/>
</dbReference>
<keyword evidence="4" id="KW-1133">Transmembrane helix</keyword>
<gene>
    <name evidence="13" type="ORF">JTE90_007130</name>
</gene>
<dbReference type="Pfam" id="PF10613">
    <property type="entry name" value="Lig_chan-Glu_bd"/>
    <property type="match status" value="1"/>
</dbReference>
<dbReference type="GO" id="GO:0043226">
    <property type="term" value="C:organelle"/>
    <property type="evidence" value="ECO:0007669"/>
    <property type="project" value="UniProtKB-ARBA"/>
</dbReference>
<evidence type="ECO:0000259" key="12">
    <source>
        <dbReference type="SMART" id="SM00918"/>
    </source>
</evidence>
<keyword evidence="5" id="KW-0175">Coiled coil</keyword>
<keyword evidence="10" id="KW-1071">Ligand-gated ion channel</keyword>
<dbReference type="Pfam" id="PF01094">
    <property type="entry name" value="ANF_receptor"/>
    <property type="match status" value="1"/>
</dbReference>
<keyword evidence="8" id="KW-0675">Receptor</keyword>
<reference evidence="13 14" key="1">
    <citation type="journal article" date="2022" name="Nat. Ecol. Evol.">
        <title>A masculinizing supergene underlies an exaggerated male reproductive morph in a spider.</title>
        <authorList>
            <person name="Hendrickx F."/>
            <person name="De Corte Z."/>
            <person name="Sonet G."/>
            <person name="Van Belleghem S.M."/>
            <person name="Kostlbacher S."/>
            <person name="Vangestel C."/>
        </authorList>
    </citation>
    <scope>NUCLEOTIDE SEQUENCE [LARGE SCALE GENOMIC DNA]</scope>
    <source>
        <strain evidence="13">W744_W776</strain>
    </source>
</reference>
<evidence type="ECO:0000256" key="9">
    <source>
        <dbReference type="ARBA" id="ARBA00023180"/>
    </source>
</evidence>
<evidence type="ECO:0000313" key="13">
    <source>
        <dbReference type="EMBL" id="KAG8198828.1"/>
    </source>
</evidence>
<dbReference type="AlphaFoldDB" id="A0AAV6VSS9"/>
<keyword evidence="9" id="KW-0325">Glycoprotein</keyword>
<evidence type="ECO:0000256" key="1">
    <source>
        <dbReference type="ARBA" id="ARBA00004141"/>
    </source>
</evidence>
<protein>
    <recommendedName>
        <fullName evidence="12">Ionotropic glutamate receptor L-glutamate and glycine-binding domain-containing protein</fullName>
    </recommendedName>
</protein>
<dbReference type="SUPFAM" id="SSF53850">
    <property type="entry name" value="Periplasmic binding protein-like II"/>
    <property type="match status" value="1"/>
</dbReference>
<dbReference type="GO" id="GO:0015276">
    <property type="term" value="F:ligand-gated monoatomic ion channel activity"/>
    <property type="evidence" value="ECO:0007669"/>
    <property type="project" value="InterPro"/>
</dbReference>
<evidence type="ECO:0000256" key="8">
    <source>
        <dbReference type="ARBA" id="ARBA00023170"/>
    </source>
</evidence>
<dbReference type="Proteomes" id="UP000827092">
    <property type="component" value="Unassembled WGS sequence"/>
</dbReference>
<proteinExistence type="predicted"/>
<feature type="domain" description="Ionotropic glutamate receptor L-glutamate and glycine-binding" evidence="12">
    <location>
        <begin position="390"/>
        <end position="442"/>
    </location>
</feature>
<dbReference type="SUPFAM" id="SSF53822">
    <property type="entry name" value="Periplasmic binding protein-like I"/>
    <property type="match status" value="1"/>
</dbReference>
<dbReference type="InterPro" id="IPR015683">
    <property type="entry name" value="Ionotropic_Glu_rcpt"/>
</dbReference>
<dbReference type="InterPro" id="IPR019594">
    <property type="entry name" value="Glu/Gly-bd"/>
</dbReference>
<dbReference type="SMART" id="SM00918">
    <property type="entry name" value="Lig_chan-Glu_bd"/>
    <property type="match status" value="1"/>
</dbReference>
<keyword evidence="6" id="KW-0406">Ion transport</keyword>
<keyword evidence="14" id="KW-1185">Reference proteome</keyword>
<evidence type="ECO:0000256" key="4">
    <source>
        <dbReference type="ARBA" id="ARBA00022989"/>
    </source>
</evidence>
<evidence type="ECO:0000256" key="2">
    <source>
        <dbReference type="ARBA" id="ARBA00022448"/>
    </source>
</evidence>
<keyword evidence="7" id="KW-0472">Membrane</keyword>
<evidence type="ECO:0000256" key="6">
    <source>
        <dbReference type="ARBA" id="ARBA00023065"/>
    </source>
</evidence>
<keyword evidence="3" id="KW-0812">Transmembrane</keyword>
<organism evidence="13 14">
    <name type="scientific">Oedothorax gibbosus</name>
    <dbReference type="NCBI Taxonomy" id="931172"/>
    <lineage>
        <taxon>Eukaryota</taxon>
        <taxon>Metazoa</taxon>
        <taxon>Ecdysozoa</taxon>
        <taxon>Arthropoda</taxon>
        <taxon>Chelicerata</taxon>
        <taxon>Arachnida</taxon>
        <taxon>Araneae</taxon>
        <taxon>Araneomorphae</taxon>
        <taxon>Entelegynae</taxon>
        <taxon>Araneoidea</taxon>
        <taxon>Linyphiidae</taxon>
        <taxon>Erigoninae</taxon>
        <taxon>Oedothorax</taxon>
    </lineage>
</organism>
<dbReference type="FunFam" id="3.40.190.10:FF:000078">
    <property type="entry name" value="glutamate receptor ionotropic, NMDA 3B"/>
    <property type="match status" value="1"/>
</dbReference>
<dbReference type="EMBL" id="JAFNEN010000035">
    <property type="protein sequence ID" value="KAG8198828.1"/>
    <property type="molecule type" value="Genomic_DNA"/>
</dbReference>
<name>A0AAV6VSS9_9ARAC</name>
<evidence type="ECO:0000256" key="3">
    <source>
        <dbReference type="ARBA" id="ARBA00022692"/>
    </source>
</evidence>
<keyword evidence="11" id="KW-0407">Ion channel</keyword>
<comment type="subcellular location">
    <subcellularLocation>
        <location evidence="1">Membrane</location>
        <topology evidence="1">Multi-pass membrane protein</topology>
    </subcellularLocation>
</comment>